<dbReference type="AlphaFoldDB" id="A0A9X2VGE8"/>
<sequence>MIEEARSFLWHHARVLEQRRFEFLFDGGPVEPVLHALLAYRNADGGFGHALEPDGRGPNSQPLHVFSALSRLDELGLGGSQHALDACDYLTTVTFPDGGVPTGVKASEHHPHSPWWAIEDAGSLLPTALISGLLHKNEVDHPWLTAATGFCWDRIEALTKTHPYEANAAARFLDHVPDRERAEAQMARVGGLVRDQRLVDLGEPIEAVEGYSAGEVHQPTDYAPEPSSLARKWFSDAEFDRALDEVAAGQQDDGGWTFAWPSWTPGTKYEWGPIVTIENLVLLKAYGRLPAE</sequence>
<dbReference type="InterPro" id="IPR008930">
    <property type="entry name" value="Terpenoid_cyclase/PrenylTrfase"/>
</dbReference>
<organism evidence="1 2">
    <name type="scientific">Umezawaea endophytica</name>
    <dbReference type="NCBI Taxonomy" id="1654476"/>
    <lineage>
        <taxon>Bacteria</taxon>
        <taxon>Bacillati</taxon>
        <taxon>Actinomycetota</taxon>
        <taxon>Actinomycetes</taxon>
        <taxon>Pseudonocardiales</taxon>
        <taxon>Pseudonocardiaceae</taxon>
        <taxon>Umezawaea</taxon>
    </lineage>
</organism>
<comment type="caution">
    <text evidence="1">The sequence shown here is derived from an EMBL/GenBank/DDBJ whole genome shotgun (WGS) entry which is preliminary data.</text>
</comment>
<evidence type="ECO:0000313" key="2">
    <source>
        <dbReference type="Proteomes" id="UP001141259"/>
    </source>
</evidence>
<evidence type="ECO:0000313" key="1">
    <source>
        <dbReference type="EMBL" id="MCS7476136.1"/>
    </source>
</evidence>
<keyword evidence="2" id="KW-1185">Reference proteome</keyword>
<protein>
    <recommendedName>
        <fullName evidence="3">Prenyltransferase/squalene oxidase-like repeat protein</fullName>
    </recommendedName>
</protein>
<gene>
    <name evidence="1" type="ORF">NZH93_04665</name>
</gene>
<dbReference type="Proteomes" id="UP001141259">
    <property type="component" value="Unassembled WGS sequence"/>
</dbReference>
<dbReference type="EMBL" id="JANYMP010000002">
    <property type="protein sequence ID" value="MCS7476136.1"/>
    <property type="molecule type" value="Genomic_DNA"/>
</dbReference>
<name>A0A9X2VGE8_9PSEU</name>
<evidence type="ECO:0008006" key="3">
    <source>
        <dbReference type="Google" id="ProtNLM"/>
    </source>
</evidence>
<dbReference type="RefSeq" id="WP_259621649.1">
    <property type="nucleotide sequence ID" value="NZ_JANYMP010000002.1"/>
</dbReference>
<dbReference type="SUPFAM" id="SSF48239">
    <property type="entry name" value="Terpenoid cyclases/Protein prenyltransferases"/>
    <property type="match status" value="1"/>
</dbReference>
<accession>A0A9X2VGE8</accession>
<reference evidence="1" key="1">
    <citation type="submission" date="2022-08" db="EMBL/GenBank/DDBJ databases">
        <authorList>
            <person name="Tistechok S."/>
            <person name="Samborskyy M."/>
            <person name="Roman I."/>
        </authorList>
    </citation>
    <scope>NUCLEOTIDE SEQUENCE</scope>
    <source>
        <strain evidence="1">DSM 103496</strain>
    </source>
</reference>
<proteinExistence type="predicted"/>